<reference evidence="7" key="2">
    <citation type="submission" date="2004-02" db="EMBL/GenBank/DDBJ databases">
        <authorList>
            <consortium name="Genoscope"/>
            <consortium name="Whitehead Institute Centre for Genome Research"/>
        </authorList>
    </citation>
    <scope>NUCLEOTIDE SEQUENCE</scope>
</reference>
<dbReference type="EMBL" id="CAAE01014655">
    <property type="protein sequence ID" value="CAG01679.1"/>
    <property type="molecule type" value="Genomic_DNA"/>
</dbReference>
<dbReference type="SUPFAM" id="SSF52047">
    <property type="entry name" value="RNI-like"/>
    <property type="match status" value="1"/>
</dbReference>
<proteinExistence type="inferred from homology"/>
<dbReference type="InterPro" id="IPR032675">
    <property type="entry name" value="LRR_dom_sf"/>
</dbReference>
<evidence type="ECO:0000259" key="5">
    <source>
        <dbReference type="Pfam" id="PF22964"/>
    </source>
</evidence>
<evidence type="ECO:0000259" key="6">
    <source>
        <dbReference type="Pfam" id="PF25013"/>
    </source>
</evidence>
<keyword evidence="2" id="KW-0433">Leucine-rich repeat</keyword>
<evidence type="ECO:0000256" key="3">
    <source>
        <dbReference type="ARBA" id="ARBA00022737"/>
    </source>
</evidence>
<organism evidence="7">
    <name type="scientific">Tetraodon nigroviridis</name>
    <name type="common">Spotted green pufferfish</name>
    <name type="synonym">Chelonodon nigroviridis</name>
    <dbReference type="NCBI Taxonomy" id="99883"/>
    <lineage>
        <taxon>Eukaryota</taxon>
        <taxon>Metazoa</taxon>
        <taxon>Chordata</taxon>
        <taxon>Craniata</taxon>
        <taxon>Vertebrata</taxon>
        <taxon>Euteleostomi</taxon>
        <taxon>Actinopterygii</taxon>
        <taxon>Neopterygii</taxon>
        <taxon>Teleostei</taxon>
        <taxon>Neoteleostei</taxon>
        <taxon>Acanthomorphata</taxon>
        <taxon>Eupercaria</taxon>
        <taxon>Tetraodontiformes</taxon>
        <taxon>Tetradontoidea</taxon>
        <taxon>Tetraodontidae</taxon>
        <taxon>Tetraodon</taxon>
    </lineage>
</organism>
<keyword evidence="4" id="KW-0833">Ubl conjugation pathway</keyword>
<dbReference type="InterPro" id="IPR056845">
    <property type="entry name" value="LRR_Zer-1"/>
</dbReference>
<dbReference type="PROSITE" id="PS51450">
    <property type="entry name" value="LRR"/>
    <property type="match status" value="1"/>
</dbReference>
<dbReference type="InterPro" id="IPR011989">
    <property type="entry name" value="ARM-like"/>
</dbReference>
<dbReference type="OrthoDB" id="120976at2759"/>
<feature type="non-terminal residue" evidence="7">
    <location>
        <position position="779"/>
    </location>
</feature>
<keyword evidence="3" id="KW-0677">Repeat</keyword>
<evidence type="ECO:0000256" key="4">
    <source>
        <dbReference type="ARBA" id="ARBA00022786"/>
    </source>
</evidence>
<dbReference type="Pfam" id="PF22964">
    <property type="entry name" value="ZER1-like_2nd"/>
    <property type="match status" value="1"/>
</dbReference>
<feature type="domain" description="Protein zer-1 homolog-like C-terminal" evidence="5">
    <location>
        <begin position="405"/>
        <end position="769"/>
    </location>
</feature>
<dbReference type="FunFam" id="1.25.10.10:FF:000086">
    <property type="entry name" value="protein zyg-11 homolog B isoform X2"/>
    <property type="match status" value="1"/>
</dbReference>
<protein>
    <submittedName>
        <fullName evidence="7">(spotted green pufferfish) hypothetical protein</fullName>
    </submittedName>
</protein>
<comment type="caution">
    <text evidence="7">The sequence shown here is derived from an EMBL/GenBank/DDBJ whole genome shotgun (WGS) entry which is preliminary data.</text>
</comment>
<evidence type="ECO:0000256" key="1">
    <source>
        <dbReference type="ARBA" id="ARBA00009420"/>
    </source>
</evidence>
<name>Q4SCF3_TETNG</name>
<comment type="similarity">
    <text evidence="1">Belongs to the zyg-11 family.</text>
</comment>
<dbReference type="InterPro" id="IPR016024">
    <property type="entry name" value="ARM-type_fold"/>
</dbReference>
<reference evidence="7" key="1">
    <citation type="journal article" date="2004" name="Nature">
        <title>Genome duplication in the teleost fish Tetraodon nigroviridis reveals the early vertebrate proto-karyotype.</title>
        <authorList>
            <person name="Jaillon O."/>
            <person name="Aury J.-M."/>
            <person name="Brunet F."/>
            <person name="Petit J.-L."/>
            <person name="Stange-Thomann N."/>
            <person name="Mauceli E."/>
            <person name="Bouneau L."/>
            <person name="Fischer C."/>
            <person name="Ozouf-Costaz C."/>
            <person name="Bernot A."/>
            <person name="Nicaud S."/>
            <person name="Jaffe D."/>
            <person name="Fisher S."/>
            <person name="Lutfalla G."/>
            <person name="Dossat C."/>
            <person name="Segurens B."/>
            <person name="Dasilva C."/>
            <person name="Salanoubat M."/>
            <person name="Levy M."/>
            <person name="Boudet N."/>
            <person name="Castellano S."/>
            <person name="Anthouard V."/>
            <person name="Jubin C."/>
            <person name="Castelli V."/>
            <person name="Katinka M."/>
            <person name="Vacherie B."/>
            <person name="Biemont C."/>
            <person name="Skalli Z."/>
            <person name="Cattolico L."/>
            <person name="Poulain J."/>
            <person name="De Berardinis V."/>
            <person name="Cruaud C."/>
            <person name="Duprat S."/>
            <person name="Brottier P."/>
            <person name="Coutanceau J.-P."/>
            <person name="Gouzy J."/>
            <person name="Parra G."/>
            <person name="Lardier G."/>
            <person name="Chapple C."/>
            <person name="McKernan K.J."/>
            <person name="McEwan P."/>
            <person name="Bosak S."/>
            <person name="Kellis M."/>
            <person name="Volff J.-N."/>
            <person name="Guigo R."/>
            <person name="Zody M.C."/>
            <person name="Mesirov J."/>
            <person name="Lindblad-Toh K."/>
            <person name="Birren B."/>
            <person name="Nusbaum C."/>
            <person name="Kahn D."/>
            <person name="Robinson-Rechavi M."/>
            <person name="Laudet V."/>
            <person name="Schachter V."/>
            <person name="Quetier F."/>
            <person name="Saurin W."/>
            <person name="Scarpelli C."/>
            <person name="Wincker P."/>
            <person name="Lander E.S."/>
            <person name="Weissenbach J."/>
            <person name="Roest Crollius H."/>
        </authorList>
    </citation>
    <scope>NUCLEOTIDE SEQUENCE [LARGE SCALE GENOMIC DNA]</scope>
</reference>
<dbReference type="GO" id="GO:0031462">
    <property type="term" value="C:Cul2-RING ubiquitin ligase complex"/>
    <property type="evidence" value="ECO:0007669"/>
    <property type="project" value="TreeGrafter"/>
</dbReference>
<dbReference type="InterPro" id="IPR001611">
    <property type="entry name" value="Leu-rich_rpt"/>
</dbReference>
<feature type="domain" description="Zer-1-like leucine-rich repeats region" evidence="6">
    <location>
        <begin position="177"/>
        <end position="269"/>
    </location>
</feature>
<evidence type="ECO:0000313" key="7">
    <source>
        <dbReference type="EMBL" id="CAG01679.1"/>
    </source>
</evidence>
<dbReference type="InterPro" id="IPR055142">
    <property type="entry name" value="ZER1-like_C"/>
</dbReference>
<evidence type="ECO:0000256" key="2">
    <source>
        <dbReference type="ARBA" id="ARBA00022614"/>
    </source>
</evidence>
<dbReference type="InterPro" id="IPR051341">
    <property type="entry name" value="Zyg-11_UBL_adapter"/>
</dbReference>
<sequence>QDDASPAALTDLCLTYLSQNLERFCATRPDGSLGFRDAILFPQELADQLLAKMATEGLLNDSTVGIFRNCENLRLRRACIRTARISAEAFRKGLCPHRLLELDAARVNADLTIPDILQGLATNKYCQESLQRLVLTGLTMSSLEEPIRYRFSALRGLRSLSLGNVDFYDSGLVDVCSLPRLESLDLSNTSVTNLSPLLGLKERLRSLTLHQLKRLEMSTAQLLGVIGQLNALQHLDISDDKQFTSDVARQLLGQPGILPALVSLDVSGRKQVCAPVCLHVAYLKITLWQCPFQVTDAAVKAFVEDRPGMTFVGLLATDAGFSDFLSGEGNLKVTGEANEMQICEALRRYSEREGFVREALFHLFSLTHVMEKPRPDILKVLRSHACGEFLIGLADLLPFQLVVLGMKNHPATLNVQLAASACVFNLTKQDLAAGMPVRLLSTVTQLLLEAMRTFPNHQQLQKNCLLSLCSDRILQEVPFNRASLHSLLFVRFEAAKLVMQWLCNHEDQNMQRMAVAIISILAAKLSTEQTAQLGAEMFIVKQLLHIVRQKATQGVVDATLKFTLSALWNLTDESPTTCRHFIENQGLELFIKVLESFPNESSIQQKVLGLLNNIAEVGELHGELMVQGFLDHIRTLLHSQEVEVSYFAAGILAHLTSRGEKAWSLGPDLRSSLLEQLHDVIMKWPPPECEMVAYRSFNPFFPLLECFHTPGVQLWAAWAMQHVCSKNAARYCSMLLEEGGLKQLELVHTHPQTHADVKSLAKSILESLHNHRARTGQPA</sequence>
<dbReference type="Gene3D" id="3.80.10.10">
    <property type="entry name" value="Ribonuclease Inhibitor"/>
    <property type="match status" value="1"/>
</dbReference>
<dbReference type="SUPFAM" id="SSF48371">
    <property type="entry name" value="ARM repeat"/>
    <property type="match status" value="1"/>
</dbReference>
<dbReference type="Pfam" id="PF25013">
    <property type="entry name" value="LRR_Zer-1"/>
    <property type="match status" value="1"/>
</dbReference>
<dbReference type="AlphaFoldDB" id="Q4SCF3"/>
<dbReference type="FunFam" id="3.80.10.10:FF:000353">
    <property type="entry name" value="Zyg-11 family member B, cell cycle regulator"/>
    <property type="match status" value="1"/>
</dbReference>
<gene>
    <name evidence="7" type="ORF">GSTENG00020523001</name>
</gene>
<dbReference type="KEGG" id="tng:GSTEN00020523G001"/>
<accession>Q4SCF3</accession>
<dbReference type="PANTHER" id="PTHR12904:SF22">
    <property type="entry name" value="ZYG-11 FAMILY MEMBER B, CELL CYCLE REGULATOR"/>
    <property type="match status" value="1"/>
</dbReference>
<feature type="non-terminal residue" evidence="7">
    <location>
        <position position="1"/>
    </location>
</feature>
<dbReference type="Gene3D" id="1.25.10.10">
    <property type="entry name" value="Leucine-rich Repeat Variant"/>
    <property type="match status" value="1"/>
</dbReference>
<dbReference type="PANTHER" id="PTHR12904">
    <property type="match status" value="1"/>
</dbReference>